<dbReference type="GO" id="GO:0004832">
    <property type="term" value="F:valine-tRNA ligase activity"/>
    <property type="evidence" value="ECO:0007669"/>
    <property type="project" value="UniProtKB-EC"/>
</dbReference>
<accession>A0A6A6XH81</accession>
<dbReference type="FunFam" id="1.10.730.10:FF:000009">
    <property type="entry name" value="Valine--tRNA ligase, mitochondrial"/>
    <property type="match status" value="1"/>
</dbReference>
<dbReference type="FunFam" id="3.40.50.620:FF:000078">
    <property type="entry name" value="Valine--tRNA ligase, mitochondrial"/>
    <property type="match status" value="1"/>
</dbReference>
<dbReference type="Proteomes" id="UP000799757">
    <property type="component" value="Unassembled WGS sequence"/>
</dbReference>
<dbReference type="FunFam" id="3.40.50.620:FF:000020">
    <property type="entry name" value="Valine--tRNA ligase, mitochondrial"/>
    <property type="match status" value="1"/>
</dbReference>
<keyword evidence="4" id="KW-0963">Cytoplasm</keyword>
<evidence type="ECO:0000313" key="17">
    <source>
        <dbReference type="EMBL" id="KAF2795836.1"/>
    </source>
</evidence>
<dbReference type="FunFam" id="3.90.740.10:FF:000008">
    <property type="entry name" value="Valine--tRNA ligase, mitochondrial"/>
    <property type="match status" value="1"/>
</dbReference>
<dbReference type="Gene3D" id="3.90.740.10">
    <property type="entry name" value="Valyl/Leucyl/Isoleucyl-tRNA synthetase, editing domain"/>
    <property type="match status" value="1"/>
</dbReference>
<dbReference type="EMBL" id="MU001847">
    <property type="protein sequence ID" value="KAF2795836.1"/>
    <property type="molecule type" value="Genomic_DNA"/>
</dbReference>
<dbReference type="Gene3D" id="1.10.730.10">
    <property type="entry name" value="Isoleucyl-tRNA Synthetase, Domain 1"/>
    <property type="match status" value="1"/>
</dbReference>
<keyword evidence="9" id="KW-0175">Coiled coil</keyword>
<feature type="domain" description="Aminoacyl-tRNA synthetase class Ia" evidence="15">
    <location>
        <begin position="144"/>
        <end position="764"/>
    </location>
</feature>
<comment type="subcellular location">
    <subcellularLocation>
        <location evidence="1">Cytoplasm</location>
    </subcellularLocation>
</comment>
<evidence type="ECO:0000256" key="11">
    <source>
        <dbReference type="ARBA" id="ARBA00029936"/>
    </source>
</evidence>
<evidence type="ECO:0000256" key="9">
    <source>
        <dbReference type="ARBA" id="ARBA00023054"/>
    </source>
</evidence>
<proteinExistence type="inferred from homology"/>
<dbReference type="SUPFAM" id="SSF52374">
    <property type="entry name" value="Nucleotidylyl transferase"/>
    <property type="match status" value="1"/>
</dbReference>
<dbReference type="InterPro" id="IPR009080">
    <property type="entry name" value="tRNAsynth_Ia_anticodon-bd"/>
</dbReference>
<dbReference type="Pfam" id="PF08264">
    <property type="entry name" value="Anticodon_1"/>
    <property type="match status" value="1"/>
</dbReference>
<evidence type="ECO:0000259" key="15">
    <source>
        <dbReference type="Pfam" id="PF00133"/>
    </source>
</evidence>
<protein>
    <recommendedName>
        <fullName evidence="3">valine--tRNA ligase</fullName>
        <ecNumber evidence="3">6.1.1.9</ecNumber>
    </recommendedName>
    <alternativeName>
        <fullName evidence="11">Valyl-tRNA synthetase</fullName>
    </alternativeName>
</protein>
<name>A0A6A6XH81_9PLEO</name>
<dbReference type="CDD" id="cd07962">
    <property type="entry name" value="Anticodon_Ia_Val"/>
    <property type="match status" value="1"/>
</dbReference>
<evidence type="ECO:0000256" key="12">
    <source>
        <dbReference type="ARBA" id="ARBA00047552"/>
    </source>
</evidence>
<dbReference type="InterPro" id="IPR013155">
    <property type="entry name" value="M/V/L/I-tRNA-synth_anticd-bd"/>
</dbReference>
<dbReference type="AlphaFoldDB" id="A0A6A6XH81"/>
<comment type="similarity">
    <text evidence="2 13">Belongs to the class-I aminoacyl-tRNA synthetase family.</text>
</comment>
<dbReference type="NCBIfam" id="TIGR00422">
    <property type="entry name" value="valS"/>
    <property type="match status" value="1"/>
</dbReference>
<dbReference type="InterPro" id="IPR002300">
    <property type="entry name" value="aa-tRNA-synth_Ia"/>
</dbReference>
<reference evidence="17" key="1">
    <citation type="journal article" date="2020" name="Stud. Mycol.">
        <title>101 Dothideomycetes genomes: a test case for predicting lifestyles and emergence of pathogens.</title>
        <authorList>
            <person name="Haridas S."/>
            <person name="Albert R."/>
            <person name="Binder M."/>
            <person name="Bloem J."/>
            <person name="Labutti K."/>
            <person name="Salamov A."/>
            <person name="Andreopoulos B."/>
            <person name="Baker S."/>
            <person name="Barry K."/>
            <person name="Bills G."/>
            <person name="Bluhm B."/>
            <person name="Cannon C."/>
            <person name="Castanera R."/>
            <person name="Culley D."/>
            <person name="Daum C."/>
            <person name="Ezra D."/>
            <person name="Gonzalez J."/>
            <person name="Henrissat B."/>
            <person name="Kuo A."/>
            <person name="Liang C."/>
            <person name="Lipzen A."/>
            <person name="Lutzoni F."/>
            <person name="Magnuson J."/>
            <person name="Mondo S."/>
            <person name="Nolan M."/>
            <person name="Ohm R."/>
            <person name="Pangilinan J."/>
            <person name="Park H.-J."/>
            <person name="Ramirez L."/>
            <person name="Alfaro M."/>
            <person name="Sun H."/>
            <person name="Tritt A."/>
            <person name="Yoshinaga Y."/>
            <person name="Zwiers L.-H."/>
            <person name="Turgeon B."/>
            <person name="Goodwin S."/>
            <person name="Spatafora J."/>
            <person name="Crous P."/>
            <person name="Grigoriev I."/>
        </authorList>
    </citation>
    <scope>NUCLEOTIDE SEQUENCE</scope>
    <source>
        <strain evidence="17">CBS 109.77</strain>
    </source>
</reference>
<evidence type="ECO:0000256" key="4">
    <source>
        <dbReference type="ARBA" id="ARBA00022490"/>
    </source>
</evidence>
<dbReference type="HAMAP" id="MF_02004">
    <property type="entry name" value="Val_tRNA_synth_type1"/>
    <property type="match status" value="1"/>
</dbReference>
<keyword evidence="6 13" id="KW-0547">Nucleotide-binding</keyword>
<dbReference type="PANTHER" id="PTHR11946:SF109">
    <property type="entry name" value="VALINE--TRNA LIGASE"/>
    <property type="match status" value="1"/>
</dbReference>
<dbReference type="GO" id="GO:0002161">
    <property type="term" value="F:aminoacyl-tRNA deacylase activity"/>
    <property type="evidence" value="ECO:0007669"/>
    <property type="project" value="InterPro"/>
</dbReference>
<sequence>MALNAASHNVTGEKTGPVTAPPPSLGADSKKALLENAEAEATGQSAPGQDGGDKDAPKKAKTEKELEKERKKAEKDAKFKAKKAAQAGASGAGAKEVKEKKPKAEKEVLPEYNEETPKGDKKILKSLDDPFNKAYIPKVVESAWYDWWEKEGFFKPELQDGKVKEAGHFVIPIPPPNVTGKLHCGHALATALQDVMIRWHRMKGFTTLYLPGCDHAGISTQSVVEKMLWRRKKQTRYDLGRPKFLETTMAWKDEYHSSITKVLKRMGGSYDWTREAFTMDKNLSAAVTETFVRMHEEGFIYRSNRLVNWCTKLNTALSNLEVENKELSGRTLLDVPGYERKVEFGVITHFKYPIEGSEEFIEVATTRPETMLGDTAIAVHPNDERYKHLLGKNAKHPFVDRLMPIVADDYVDPEFGTGAVKITPAHDPNDFALGQRHKLEFVNILNDDGTMNHNTGKFAGQKRFDVRYSVTEELTQLGLFVKKADNPMKVPLCEKSKDVIEPLMKPQWWMKMKDLAEPAIKAVENGDIKIIPETQEKTYFHWMRNINDWCLSRQLWWGHQIPAYFVKIEGESSDQSDNGLWVTGRTEEEAHSKAETKFPGKKFTLERDEDVLDTWFSSGLWPFSTLGWPNDTADMRNLFPTSVLETGWDILFFWVARMIMFSLHLTGKVPFKEVYCHSLIRDSEGRKMSKSLGNVVDPIDIMEGISLQALKDKLRVGNLDPKELKTAEKYQNTAFPQGIPECGADALRMALVGYTTGGGDISFDVSVIHGYRRFCNKIYQATKYVLGRLGDFTPRSKIIKSGKESLPERWILHKLSASSKLINDRLEKREFSLATQVAYRYFYEFLCDTYIENSKAIFDEGSAEEKESAKQTLYTAIEGGLLLIHPFMPFLTEELWQRLPRREGDKTRSITVATYPQYVQEWDDEAADAEYELLVGCSKGLRSLAAEYAIKDSATTFIQPLDGSTHTTLSTPTSLPSIRSLAGKSVTNVTILSPSDPAPTGCAVYTVGAVATVFLDVKGRIDIDKEITKAKDKLQKTTEIVEKQKKIMDGEWEAKVSEAVKETEREKLKAAEVEGRNWEASIEQFQRMKIE</sequence>
<evidence type="ECO:0000256" key="8">
    <source>
        <dbReference type="ARBA" id="ARBA00022917"/>
    </source>
</evidence>
<feature type="compositionally biased region" description="Polar residues" evidence="14">
    <location>
        <begin position="1"/>
        <end position="12"/>
    </location>
</feature>
<comment type="catalytic activity">
    <reaction evidence="12">
        <text>tRNA(Val) + L-valine + ATP = L-valyl-tRNA(Val) + AMP + diphosphate</text>
        <dbReference type="Rhea" id="RHEA:10704"/>
        <dbReference type="Rhea" id="RHEA-COMP:9672"/>
        <dbReference type="Rhea" id="RHEA-COMP:9708"/>
        <dbReference type="ChEBI" id="CHEBI:30616"/>
        <dbReference type="ChEBI" id="CHEBI:33019"/>
        <dbReference type="ChEBI" id="CHEBI:57762"/>
        <dbReference type="ChEBI" id="CHEBI:78442"/>
        <dbReference type="ChEBI" id="CHEBI:78537"/>
        <dbReference type="ChEBI" id="CHEBI:456215"/>
        <dbReference type="EC" id="6.1.1.9"/>
    </reaction>
</comment>
<evidence type="ECO:0000256" key="5">
    <source>
        <dbReference type="ARBA" id="ARBA00022598"/>
    </source>
</evidence>
<keyword evidence="18" id="KW-1185">Reference proteome</keyword>
<evidence type="ECO:0000313" key="18">
    <source>
        <dbReference type="Proteomes" id="UP000799757"/>
    </source>
</evidence>
<dbReference type="Gene3D" id="3.40.50.620">
    <property type="entry name" value="HUPs"/>
    <property type="match status" value="2"/>
</dbReference>
<dbReference type="SUPFAM" id="SSF50677">
    <property type="entry name" value="ValRS/IleRS/LeuRS editing domain"/>
    <property type="match status" value="1"/>
</dbReference>
<evidence type="ECO:0000256" key="2">
    <source>
        <dbReference type="ARBA" id="ARBA00005594"/>
    </source>
</evidence>
<dbReference type="GO" id="GO:0005829">
    <property type="term" value="C:cytosol"/>
    <property type="evidence" value="ECO:0007669"/>
    <property type="project" value="TreeGrafter"/>
</dbReference>
<dbReference type="Pfam" id="PF00133">
    <property type="entry name" value="tRNA-synt_1"/>
    <property type="match status" value="1"/>
</dbReference>
<gene>
    <name evidence="17" type="ORF">K505DRAFT_359862</name>
</gene>
<dbReference type="OrthoDB" id="629407at2759"/>
<keyword evidence="5 13" id="KW-0436">Ligase</keyword>
<dbReference type="NCBIfam" id="NF004349">
    <property type="entry name" value="PRK05729.1"/>
    <property type="match status" value="1"/>
</dbReference>
<keyword evidence="7 13" id="KW-0067">ATP-binding</keyword>
<organism evidence="17 18">
    <name type="scientific">Melanomma pulvis-pyrius CBS 109.77</name>
    <dbReference type="NCBI Taxonomy" id="1314802"/>
    <lineage>
        <taxon>Eukaryota</taxon>
        <taxon>Fungi</taxon>
        <taxon>Dikarya</taxon>
        <taxon>Ascomycota</taxon>
        <taxon>Pezizomycotina</taxon>
        <taxon>Dothideomycetes</taxon>
        <taxon>Pleosporomycetidae</taxon>
        <taxon>Pleosporales</taxon>
        <taxon>Melanommataceae</taxon>
        <taxon>Melanomma</taxon>
    </lineage>
</organism>
<evidence type="ECO:0000256" key="1">
    <source>
        <dbReference type="ARBA" id="ARBA00004496"/>
    </source>
</evidence>
<evidence type="ECO:0000256" key="6">
    <source>
        <dbReference type="ARBA" id="ARBA00022741"/>
    </source>
</evidence>
<feature type="compositionally biased region" description="Basic and acidic residues" evidence="14">
    <location>
        <begin position="51"/>
        <end position="79"/>
    </location>
</feature>
<evidence type="ECO:0000256" key="7">
    <source>
        <dbReference type="ARBA" id="ARBA00022840"/>
    </source>
</evidence>
<evidence type="ECO:0000256" key="10">
    <source>
        <dbReference type="ARBA" id="ARBA00023146"/>
    </source>
</evidence>
<dbReference type="GO" id="GO:0006438">
    <property type="term" value="P:valyl-tRNA aminoacylation"/>
    <property type="evidence" value="ECO:0007669"/>
    <property type="project" value="InterPro"/>
</dbReference>
<dbReference type="PROSITE" id="PS00178">
    <property type="entry name" value="AA_TRNA_LIGASE_I"/>
    <property type="match status" value="1"/>
</dbReference>
<feature type="region of interest" description="Disordered" evidence="14">
    <location>
        <begin position="1"/>
        <end position="116"/>
    </location>
</feature>
<dbReference type="PANTHER" id="PTHR11946">
    <property type="entry name" value="VALYL-TRNA SYNTHETASES"/>
    <property type="match status" value="1"/>
</dbReference>
<dbReference type="InterPro" id="IPR002303">
    <property type="entry name" value="Valyl-tRNA_ligase"/>
</dbReference>
<feature type="domain" description="Methionyl/Valyl/Leucyl/Isoleucyl-tRNA synthetase anticodon-binding" evidence="16">
    <location>
        <begin position="808"/>
        <end position="955"/>
    </location>
</feature>
<dbReference type="GO" id="GO:0005524">
    <property type="term" value="F:ATP binding"/>
    <property type="evidence" value="ECO:0007669"/>
    <property type="project" value="UniProtKB-KW"/>
</dbReference>
<evidence type="ECO:0000256" key="14">
    <source>
        <dbReference type="SAM" id="MobiDB-lite"/>
    </source>
</evidence>
<dbReference type="InterPro" id="IPR014729">
    <property type="entry name" value="Rossmann-like_a/b/a_fold"/>
</dbReference>
<keyword evidence="8 13" id="KW-0648">Protein biosynthesis</keyword>
<dbReference type="SUPFAM" id="SSF47323">
    <property type="entry name" value="Anticodon-binding domain of a subclass of class I aminoacyl-tRNA synthetases"/>
    <property type="match status" value="1"/>
</dbReference>
<dbReference type="InterPro" id="IPR033705">
    <property type="entry name" value="Anticodon_Ia_Val"/>
</dbReference>
<dbReference type="InterPro" id="IPR009008">
    <property type="entry name" value="Val/Leu/Ile-tRNA-synth_edit"/>
</dbReference>
<feature type="compositionally biased region" description="Low complexity" evidence="14">
    <location>
        <begin position="84"/>
        <end position="94"/>
    </location>
</feature>
<dbReference type="FunFam" id="3.90.740.10:FF:000010">
    <property type="entry name" value="Valine--tRNA ligase"/>
    <property type="match status" value="1"/>
</dbReference>
<dbReference type="CDD" id="cd00817">
    <property type="entry name" value="ValRS_core"/>
    <property type="match status" value="1"/>
</dbReference>
<evidence type="ECO:0000256" key="3">
    <source>
        <dbReference type="ARBA" id="ARBA00013169"/>
    </source>
</evidence>
<keyword evidence="10 13" id="KW-0030">Aminoacyl-tRNA synthetase</keyword>
<evidence type="ECO:0000259" key="16">
    <source>
        <dbReference type="Pfam" id="PF08264"/>
    </source>
</evidence>
<dbReference type="PRINTS" id="PR00986">
    <property type="entry name" value="TRNASYNTHVAL"/>
</dbReference>
<dbReference type="EC" id="6.1.1.9" evidence="3"/>
<dbReference type="InterPro" id="IPR001412">
    <property type="entry name" value="aa-tRNA-synth_I_CS"/>
</dbReference>
<feature type="compositionally biased region" description="Basic and acidic residues" evidence="14">
    <location>
        <begin position="95"/>
        <end position="116"/>
    </location>
</feature>
<evidence type="ECO:0000256" key="13">
    <source>
        <dbReference type="RuleBase" id="RU363035"/>
    </source>
</evidence>